<evidence type="ECO:0000256" key="1">
    <source>
        <dbReference type="SAM" id="MobiDB-lite"/>
    </source>
</evidence>
<organism evidence="3 4">
    <name type="scientific">Zopfia rhizophila CBS 207.26</name>
    <dbReference type="NCBI Taxonomy" id="1314779"/>
    <lineage>
        <taxon>Eukaryota</taxon>
        <taxon>Fungi</taxon>
        <taxon>Dikarya</taxon>
        <taxon>Ascomycota</taxon>
        <taxon>Pezizomycotina</taxon>
        <taxon>Dothideomycetes</taxon>
        <taxon>Dothideomycetes incertae sedis</taxon>
        <taxon>Zopfiaceae</taxon>
        <taxon>Zopfia</taxon>
    </lineage>
</organism>
<dbReference type="SUPFAM" id="SSF55874">
    <property type="entry name" value="ATPase domain of HSP90 chaperone/DNA topoisomerase II/histidine kinase"/>
    <property type="match status" value="1"/>
</dbReference>
<protein>
    <recommendedName>
        <fullName evidence="2">Heterokaryon incompatibility domain-containing protein</fullName>
    </recommendedName>
</protein>
<feature type="region of interest" description="Disordered" evidence="1">
    <location>
        <begin position="1240"/>
        <end position="1263"/>
    </location>
</feature>
<evidence type="ECO:0000313" key="4">
    <source>
        <dbReference type="Proteomes" id="UP000800200"/>
    </source>
</evidence>
<evidence type="ECO:0000313" key="3">
    <source>
        <dbReference type="EMBL" id="KAF2177739.1"/>
    </source>
</evidence>
<dbReference type="OrthoDB" id="1262810at2759"/>
<accession>A0A6A6DHK8</accession>
<dbReference type="Pfam" id="PF06985">
    <property type="entry name" value="HET"/>
    <property type="match status" value="1"/>
</dbReference>
<feature type="domain" description="Heterokaryon incompatibility" evidence="2">
    <location>
        <begin position="1633"/>
        <end position="1785"/>
    </location>
</feature>
<proteinExistence type="predicted"/>
<keyword evidence="4" id="KW-1185">Reference proteome</keyword>
<dbReference type="InterPro" id="IPR010730">
    <property type="entry name" value="HET"/>
</dbReference>
<reference evidence="3" key="1">
    <citation type="journal article" date="2020" name="Stud. Mycol.">
        <title>101 Dothideomycetes genomes: a test case for predicting lifestyles and emergence of pathogens.</title>
        <authorList>
            <person name="Haridas S."/>
            <person name="Albert R."/>
            <person name="Binder M."/>
            <person name="Bloem J."/>
            <person name="Labutti K."/>
            <person name="Salamov A."/>
            <person name="Andreopoulos B."/>
            <person name="Baker S."/>
            <person name="Barry K."/>
            <person name="Bills G."/>
            <person name="Bluhm B."/>
            <person name="Cannon C."/>
            <person name="Castanera R."/>
            <person name="Culley D."/>
            <person name="Daum C."/>
            <person name="Ezra D."/>
            <person name="Gonzalez J."/>
            <person name="Henrissat B."/>
            <person name="Kuo A."/>
            <person name="Liang C."/>
            <person name="Lipzen A."/>
            <person name="Lutzoni F."/>
            <person name="Magnuson J."/>
            <person name="Mondo S."/>
            <person name="Nolan M."/>
            <person name="Ohm R."/>
            <person name="Pangilinan J."/>
            <person name="Park H.-J."/>
            <person name="Ramirez L."/>
            <person name="Alfaro M."/>
            <person name="Sun H."/>
            <person name="Tritt A."/>
            <person name="Yoshinaga Y."/>
            <person name="Zwiers L.-H."/>
            <person name="Turgeon B."/>
            <person name="Goodwin S."/>
            <person name="Spatafora J."/>
            <person name="Crous P."/>
            <person name="Grigoriev I."/>
        </authorList>
    </citation>
    <scope>NUCLEOTIDE SEQUENCE</scope>
    <source>
        <strain evidence="3">CBS 207.26</strain>
    </source>
</reference>
<name>A0A6A6DHK8_9PEZI</name>
<dbReference type="Proteomes" id="UP000800200">
    <property type="component" value="Unassembled WGS sequence"/>
</dbReference>
<dbReference type="EMBL" id="ML994684">
    <property type="protein sequence ID" value="KAF2177739.1"/>
    <property type="molecule type" value="Genomic_DNA"/>
</dbReference>
<sequence length="2186" mass="248093">MPFSSLFPRKPKASGHSVGSVSTSSTRVAASPNVSRNAVEKYTNKEPNTLHYGRDPDLDCEADYIPRTKEEAREHIDKIREEKGLDGTHSNTSDLENALKVLSEQLYQKSTHFLLELVQNADDNSYNVPTPTLDITYNSRRLRIDCNEVGFSKRNVAAICRVGQSSKSGLDNTRRYIGEKGIGFKSVFRVSDAVWIQSSCYSFKFDKNERLGMIAPIWTEFPEQSRRGYTSILLKLSRNCNVEELIHDVIALDPRLLIFLQKLKRVNVTIEEFGRSDRRTYLDRQDTLNDIANNYQIVTLHHRMTPLSYRIFRVPVRGLPPEPNRPDHTESEILLAFPIKDDGSPKIESQSVYAFLPIRDYGFKFLLQADFILIASREDIDSSSRWNNNLLSLIPSVFHGAIREFNKGDFRYSWLPYLPARPSVADFFQHLEKETMKILSKSPILESFAGVLTPPCELVYVPERLSDENLVPLILTPATSSVYVSCKYPSSDRYKLLQLGVTSMSIEKFITDLGAFITEYPDDFKSKPQRWHSRLAEVLISSIVGSKDHQDAVSALQIVPLRDGRWIASKDENLLFPSRSKPLVIPNGIDVVEIHPDAEEGHYRRQLFMTLGARDFRAEQICEIIIKTHEQASFEPSSLSRGDLISHAVFLYKSEWKNVDGRVIWVATEADSFCRSSEAYMDSDITYNATELFADSRYKFHFLHPDYLQAPQSTKAITDAESNSENWLKWLVQSMHVAQIPRMVTPTFRAPFSMSHDFQFLLDIWPSSTILLLMRHHWKYYSRWIVPRDSPKWKEAWNISQRQLKSKISSLAVKCRRDLIYPLHQTFLPLSSIQLESVVSVPLLDVPEPHLDDWDYLKYFGVVVELDALFWVECLRRAKDATPSIKRVSQLYEQLAMWVTRDNAAVIRRAFQIDKLVFIPGEHPEAGEWVDVDTCVWTGPPCLRTTPCLQRFYPEHQHFLQNDLKVSDANINTLVNEAKQINSSDTVEYIGEILTATSKFLELSGTHSSVEALIGCRIFPVVSKPSSSDFRLCSATPADVWFIADRPHLKVSFEGSVPLLAFGADVLENVQPLFNGLGLDGRVLSKVAKGLSKTDGKADLHPEYTRVIQEKARCIARLVSKESPNRRKTLRCLRKLEVYKSERVIIEWTVTTPNGETKYGSAESGLVASKPTAHGLKIFIAQDSTDIGPPPLELQEELAKLCDINSKENFALLLYVLMQQEPGSIEETLDRKGLSKEVPEFDDVKGPCDEPQAPAGVEERKQKPRHNHKFRFRAFRARCKPVHNEELSHEFDHFIQKVERVSLLQKKFDRPWGSTDASKLLLQICKFEALDANLLLPQGNPKYSGSVIEDPLTSLFDSKTGIWKASILNDETLHRLNTGDLDSSHFHALGTAVDLVDEEIQYVAELSVAQFLEANLGTEYSASEHWTSTLRSRSGYGPYYQRPTECCTFTLTNQQYSFSKLLAQLGYRHATSWTRHITYHIQVIASERELHSPFTLHPHLVKKAQEFSLRYVPRNDADVQINLFILILVQDIRGDPTMAMFIDPWEMHVQGNLDLLALSPYRASFKNSVSPINLPMAKKKQTLESQTNRGGIYPYRPLRNHGEIRLLGLLPGKNEMPLEGTIHHVSLENPGEFLALSYAWGTATKPFVLSTPDGNIPITLSLDSALRSIRDAESPTRIWADAICIDQETHLEKCIQIRLLRKIFQAAEGVVAWLGNGTDNSDRAITTLLQMQTISTKPDIWPESLPPIPLSWGGKNIPSSTDTVWRDIRMLLNREWFQRSWIVQELILGTNVTVLCGAWSLPWESFFGAIQLCRDALQSEHSSSSQREISLNDTDSAYALGLTRQSRMVLGDHIFARKYRLLELLELFSYTKATKECDKIFALLGLASDCKGEAFDPDYESSMETVVRRYAKEFVFKGCTMDLLSQAGLSKSYPFCSWIPFWTRQEFPKTISTWTSIRGHFSAGGTKLGKAQLKHNDPCVLELSGKWFDTIVRMSDKQPSEHDIITVVNSIHSAIDELKAYPTGESHRELKLKIPIGDAKRPHKESNLDLAQVVSGIDTESQDWPLKLEDKIPTVGVVQDFLTFCKKPKDARPVAWQYWETAAAFAKRLSNGTLCFTKKGYLGLVPGDARVGDEVCVFHGGATPFILRRNESKHGHVLIGEAYIHGIMHGEVMDYTHVRVKSFAVA</sequence>
<dbReference type="InterPro" id="IPR052957">
    <property type="entry name" value="Auxin_embryo_med"/>
</dbReference>
<dbReference type="NCBIfam" id="NF047352">
    <property type="entry name" value="P_loop_sacsin"/>
    <property type="match status" value="1"/>
</dbReference>
<dbReference type="InterPro" id="IPR036890">
    <property type="entry name" value="HATPase_C_sf"/>
</dbReference>
<dbReference type="PANTHER" id="PTHR32387:SF0">
    <property type="entry name" value="PROTEIN NO VEIN"/>
    <property type="match status" value="1"/>
</dbReference>
<evidence type="ECO:0000259" key="2">
    <source>
        <dbReference type="Pfam" id="PF06985"/>
    </source>
</evidence>
<feature type="compositionally biased region" description="Low complexity" evidence="1">
    <location>
        <begin position="14"/>
        <end position="31"/>
    </location>
</feature>
<dbReference type="PANTHER" id="PTHR32387">
    <property type="entry name" value="WU:FJ29H11"/>
    <property type="match status" value="1"/>
</dbReference>
<feature type="region of interest" description="Disordered" evidence="1">
    <location>
        <begin position="1"/>
        <end position="58"/>
    </location>
</feature>
<dbReference type="Gene3D" id="3.30.565.10">
    <property type="entry name" value="Histidine kinase-like ATPase, C-terminal domain"/>
    <property type="match status" value="1"/>
</dbReference>
<gene>
    <name evidence="3" type="ORF">K469DRAFT_676716</name>
</gene>
<dbReference type="Pfam" id="PF26639">
    <property type="entry name" value="Het-6_barrel"/>
    <property type="match status" value="1"/>
</dbReference>